<proteinExistence type="predicted"/>
<dbReference type="EMBL" id="BLIV01000001">
    <property type="protein sequence ID" value="GFE48996.1"/>
    <property type="molecule type" value="Genomic_DNA"/>
</dbReference>
<name>A0A640VS10_9RHOB</name>
<organism evidence="1 2">
    <name type="scientific">Roseobacter cerasinus</name>
    <dbReference type="NCBI Taxonomy" id="2602289"/>
    <lineage>
        <taxon>Bacteria</taxon>
        <taxon>Pseudomonadati</taxon>
        <taxon>Pseudomonadota</taxon>
        <taxon>Alphaproteobacteria</taxon>
        <taxon>Rhodobacterales</taxon>
        <taxon>Roseobacteraceae</taxon>
        <taxon>Roseobacter</taxon>
    </lineage>
</organism>
<evidence type="ECO:0000313" key="1">
    <source>
        <dbReference type="EMBL" id="GFE48996.1"/>
    </source>
</evidence>
<accession>A0A640VS10</accession>
<dbReference type="OrthoDB" id="7873726at2"/>
<protein>
    <submittedName>
        <fullName evidence="1">Uncharacterized protein</fullName>
    </submittedName>
</protein>
<evidence type="ECO:0000313" key="2">
    <source>
        <dbReference type="Proteomes" id="UP000436522"/>
    </source>
</evidence>
<dbReference type="AlphaFoldDB" id="A0A640VS10"/>
<keyword evidence="2" id="KW-1185">Reference proteome</keyword>
<reference evidence="1 2" key="1">
    <citation type="submission" date="2019-12" db="EMBL/GenBank/DDBJ databases">
        <title>Roseobacter cerasinus sp. nov., isolated from seawater around aquaculture.</title>
        <authorList>
            <person name="Muramatsu S."/>
            <person name="Takabe Y."/>
            <person name="Mori K."/>
            <person name="Takaichi S."/>
            <person name="Hanada S."/>
        </authorList>
    </citation>
    <scope>NUCLEOTIDE SEQUENCE [LARGE SCALE GENOMIC DNA]</scope>
    <source>
        <strain evidence="1 2">AI77</strain>
    </source>
</reference>
<sequence>MIIRAGLGIGVLFVAWVALLAAVMSLSRSAPAALVPAALPGFAAALPANISVIEQTALGTVLASDNTDLVRQLYRAGAIVVLPAGLAGCAPLG</sequence>
<dbReference type="Proteomes" id="UP000436522">
    <property type="component" value="Unassembled WGS sequence"/>
</dbReference>
<dbReference type="RefSeq" id="WP_159974842.1">
    <property type="nucleotide sequence ID" value="NZ_BLIV01000001.1"/>
</dbReference>
<gene>
    <name evidence="1" type="ORF">So717_07490</name>
</gene>
<comment type="caution">
    <text evidence="1">The sequence shown here is derived from an EMBL/GenBank/DDBJ whole genome shotgun (WGS) entry which is preliminary data.</text>
</comment>